<feature type="transmembrane region" description="Helical" evidence="27">
    <location>
        <begin position="638"/>
        <end position="660"/>
    </location>
</feature>
<dbReference type="PROSITE" id="PS51826">
    <property type="entry name" value="PSBD"/>
    <property type="match status" value="1"/>
</dbReference>
<feature type="transmembrane region" description="Helical" evidence="27">
    <location>
        <begin position="759"/>
        <end position="778"/>
    </location>
</feature>
<dbReference type="InterPro" id="IPR017978">
    <property type="entry name" value="GPCR_3_C"/>
</dbReference>
<dbReference type="Proteomes" id="UP000669903">
    <property type="component" value="Unassembled WGS sequence"/>
</dbReference>
<dbReference type="Pfam" id="PF02817">
    <property type="entry name" value="E3_binding"/>
    <property type="match status" value="1"/>
</dbReference>
<comment type="cofactor">
    <cofactor evidence="1">
        <name>(R)-lipoate</name>
        <dbReference type="ChEBI" id="CHEBI:83088"/>
    </cofactor>
</comment>
<keyword evidence="6" id="KW-1003">Cell membrane</keyword>
<evidence type="ECO:0000256" key="11">
    <source>
        <dbReference type="ARBA" id="ARBA00022946"/>
    </source>
</evidence>
<comment type="catalytic activity">
    <reaction evidence="24">
        <text>N(6)-[(R)-dihydrolipoyl]-L-lysyl-[protein] + 2-methylpropanoyl-CoA = N(6)-[(R)-S(8)-2-methylpropanoyldihydrolipoyl]-L-lysyl-[protein] + CoA</text>
        <dbReference type="Rhea" id="RHEA:18865"/>
        <dbReference type="Rhea" id="RHEA-COMP:10475"/>
        <dbReference type="Rhea" id="RHEA-COMP:10497"/>
        <dbReference type="ChEBI" id="CHEBI:57287"/>
        <dbReference type="ChEBI" id="CHEBI:57338"/>
        <dbReference type="ChEBI" id="CHEBI:83100"/>
        <dbReference type="ChEBI" id="CHEBI:83142"/>
        <dbReference type="EC" id="2.3.1.168"/>
    </reaction>
    <physiologicalReaction direction="left-to-right" evidence="24">
        <dbReference type="Rhea" id="RHEA:18866"/>
    </physiologicalReaction>
</comment>
<dbReference type="InterPro" id="IPR000162">
    <property type="entry name" value="GPCR_3_mtglu_rcpt"/>
</dbReference>
<dbReference type="Gene3D" id="4.10.320.10">
    <property type="entry name" value="E3-binding domain"/>
    <property type="match status" value="1"/>
</dbReference>
<feature type="transmembrane region" description="Helical" evidence="27">
    <location>
        <begin position="706"/>
        <end position="733"/>
    </location>
</feature>
<dbReference type="InterPro" id="IPR017979">
    <property type="entry name" value="GPCR_3_CS"/>
</dbReference>
<keyword evidence="13" id="KW-0297">G-protein coupled receptor</keyword>
<dbReference type="GO" id="GO:0005759">
    <property type="term" value="C:mitochondrial matrix"/>
    <property type="evidence" value="ECO:0007669"/>
    <property type="project" value="UniProtKB-SubCell"/>
</dbReference>
<feature type="domain" description="G-protein coupled receptors family 3 profile" evidence="29">
    <location>
        <begin position="600"/>
        <end position="857"/>
    </location>
</feature>
<dbReference type="InterPro" id="IPR001078">
    <property type="entry name" value="2-oxoacid_DH_actylTfrase"/>
</dbReference>
<feature type="compositionally biased region" description="Basic and acidic residues" evidence="26">
    <location>
        <begin position="1049"/>
        <end position="1061"/>
    </location>
</feature>
<feature type="signal peptide" evidence="28">
    <location>
        <begin position="1"/>
        <end position="22"/>
    </location>
</feature>
<feature type="region of interest" description="Disordered" evidence="26">
    <location>
        <begin position="1034"/>
        <end position="1061"/>
    </location>
</feature>
<evidence type="ECO:0000256" key="17">
    <source>
        <dbReference type="ARBA" id="ARBA00023170"/>
    </source>
</evidence>
<dbReference type="InterPro" id="IPR038550">
    <property type="entry name" value="GPCR_3_9-Cys_sf"/>
</dbReference>
<feature type="domain" description="Peripheral subunit-binding (PSBD)" evidence="31">
    <location>
        <begin position="1073"/>
        <end position="1110"/>
    </location>
</feature>
<accession>A0A836G9E8</accession>
<evidence type="ECO:0000256" key="20">
    <source>
        <dbReference type="ARBA" id="ARBA00023315"/>
    </source>
</evidence>
<feature type="transmembrane region" description="Helical" evidence="27">
    <location>
        <begin position="790"/>
        <end position="810"/>
    </location>
</feature>
<keyword evidence="10" id="KW-0450">Lipoyl</keyword>
<reference evidence="32" key="1">
    <citation type="submission" date="2020-03" db="EMBL/GenBank/DDBJ databases">
        <title>Relaxed selection underlies rapid genomic changes in the transitions from sociality to social parasitism in ants.</title>
        <authorList>
            <person name="Bi X."/>
        </authorList>
    </citation>
    <scope>NUCLEOTIDE SEQUENCE</scope>
    <source>
        <strain evidence="32">BGI-DK2014a</strain>
        <tissue evidence="32">Whole body</tissue>
    </source>
</reference>
<name>A0A836G9E8_9HYME</name>
<dbReference type="GO" id="GO:0005829">
    <property type="term" value="C:cytosol"/>
    <property type="evidence" value="ECO:0007669"/>
    <property type="project" value="UniProtKB-ARBA"/>
</dbReference>
<evidence type="ECO:0000256" key="22">
    <source>
        <dbReference type="ARBA" id="ARBA00039275"/>
    </source>
</evidence>
<evidence type="ECO:0000256" key="1">
    <source>
        <dbReference type="ARBA" id="ARBA00001938"/>
    </source>
</evidence>
<dbReference type="GO" id="GO:0004930">
    <property type="term" value="F:G protein-coupled receptor activity"/>
    <property type="evidence" value="ECO:0007669"/>
    <property type="project" value="UniProtKB-KW"/>
</dbReference>
<dbReference type="EMBL" id="JAANIC010004414">
    <property type="protein sequence ID" value="KAG5334866.1"/>
    <property type="molecule type" value="Genomic_DNA"/>
</dbReference>
<sequence>MHQRVPWPLLLLTLSLQRLTSLSTVQSRMHNQAVLIPGDIVLGGLFPVHEKGSGPTACGPNIYHRGVQRLEAMLFAVDQINQDDDILPGVMLGVHILDTCGRDTYALNQSLHFVRASLSNIDISVLECADKSIPRVKRTASAGPIFGVIGGSYSSVSLQVANLLRLFHIPQISPASTAKALSDKTRFDYFARTVPPDTFQSIALVDVVKSANWSYVSTVYSEGSYGEYGIEVFTREATERNVCIAAALKVPSAANDKVFDDIIQRLSKKPNARAIVLFTRAEDARGILEAARRSNLSQPFQWLASDGWGRQSKLIEGLEEEAEGAITVELQSENIPGFDSYMKSLTPENNRRNPWFGEYWEEVFGCTLRNNAAIYERFGSQVELKTGTGNQSYLICPSGLKLSTARGYEQESKVQFVVDAVYAFALALSKLRHDLCGRDEGLCSSMTNYDRGAFYKNYLLNVSFVDAAGSEVKFDEHGDGLARYEILNFRKGTNNNGANGYHYRVVGKWYNSLDIRTGEMVWARGTKDIPISACSLPCEPGMIKKQQGDTCCWVCDQCEAYEYVYDEHTCMDCGPGFWPHPDKRGCYQLPINHIRWSSAFAIVPAVISCLGIVATLAVACLLFQHRDTPVVRASGRELTVILLAGVLVCYLNTFVLLATPTTATCVLQRFGVGVSFSAVYGALLTKTNRIARIFDSASRSAVRPRYISPTSQVCIAAALIAFQVVLTLVWMIIEPPGTRHSYPDRRQVILKCNIQDMSFLFSQLYNALLILISTVYAVKTRKIPENFNESKFIGFTMYTTCIIWLAFVPIYFGTGNAHETQITTLCVAISLSASVTLVCLYSPKVYIIVFQPDKNIRGKVCIGSTFKKQSSSAGASSMTKYTGCESASENVPLQGALTSAVRTSVGVTEISLTSSTTSKTNNEQAERSRDPIRRLLSVSSFFSAKKVVPFKLSDIGEGIRDVTVKEWFVKPGDQVKQFDDICEVQSDKASVTITSRYDGLIKTLHYKIDDVALVGSTLLDFEIEDDSTDAVRDDAGETAKSAENQTIDNTEKSERRSDKVESEDIILKEEKVLSTPAVRRIAKENNVKLMDVKATGKDGRVLKEDILVHLQKISSDPKVQVNVPSSMTGRMVNLKRYTKHMWKTMTKSLTIPHFVYSDECNVDQVMRYRNDVKDSLMEQGISLTLMPFFIKAASRALQQYPQLNAWLDEETQQLQLLDNHNIGIAMDTPNGLIVPNIKNVQNLSIFAIAQELNRLQKCGRKASISHADVSYTTFTLSNIGMIGGTYSKPVVVSPQVIIGAFGRARKLPRFDDEGNVIPASIMSISWSADHRIIDGVTVARFSNLWKYYVENPSHLLICP</sequence>
<dbReference type="InterPro" id="IPR000089">
    <property type="entry name" value="Biotin_lipoyl"/>
</dbReference>
<dbReference type="CDD" id="cd06849">
    <property type="entry name" value="lipoyl_domain"/>
    <property type="match status" value="1"/>
</dbReference>
<dbReference type="PRINTS" id="PR00593">
    <property type="entry name" value="MTABOTROPICR"/>
</dbReference>
<evidence type="ECO:0000256" key="18">
    <source>
        <dbReference type="ARBA" id="ARBA00023180"/>
    </source>
</evidence>
<evidence type="ECO:0000256" key="28">
    <source>
        <dbReference type="SAM" id="SignalP"/>
    </source>
</evidence>
<dbReference type="Gene3D" id="2.10.50.30">
    <property type="entry name" value="GPCR, family 3, nine cysteines domain"/>
    <property type="match status" value="1"/>
</dbReference>
<feature type="transmembrane region" description="Helical" evidence="27">
    <location>
        <begin position="596"/>
        <end position="623"/>
    </location>
</feature>
<evidence type="ECO:0000256" key="24">
    <source>
        <dbReference type="ARBA" id="ARBA00051775"/>
    </source>
</evidence>
<dbReference type="GO" id="GO:0005886">
    <property type="term" value="C:plasma membrane"/>
    <property type="evidence" value="ECO:0007669"/>
    <property type="project" value="UniProtKB-SubCell"/>
</dbReference>
<dbReference type="InterPro" id="IPR011053">
    <property type="entry name" value="Single_hybrid_motif"/>
</dbReference>
<dbReference type="FunFam" id="2.40.50.100:FF:000013">
    <property type="entry name" value="Dihydrolipoamide acetyltransferase component of pyruvate dehydrogenase complex"/>
    <property type="match status" value="1"/>
</dbReference>
<comment type="similarity">
    <text evidence="4">Belongs to the G-protein coupled receptor 3 family.</text>
</comment>
<dbReference type="FunFam" id="2.10.50.30:FF:000001">
    <property type="entry name" value="metabotropic glutamate receptor 1"/>
    <property type="match status" value="1"/>
</dbReference>
<evidence type="ECO:0000256" key="9">
    <source>
        <dbReference type="ARBA" id="ARBA00022729"/>
    </source>
</evidence>
<dbReference type="FunFam" id="3.30.559.10:FF:000027">
    <property type="entry name" value="Dihydrolipoamide acetyltransferase component of pyruvate dehydrogenase complex"/>
    <property type="match status" value="1"/>
</dbReference>
<evidence type="ECO:0000259" key="29">
    <source>
        <dbReference type="PROSITE" id="PS50259"/>
    </source>
</evidence>
<keyword evidence="19" id="KW-0807">Transducer</keyword>
<keyword evidence="11" id="KW-0809">Transit peptide</keyword>
<evidence type="ECO:0000256" key="26">
    <source>
        <dbReference type="SAM" id="MobiDB-lite"/>
    </source>
</evidence>
<keyword evidence="20" id="KW-0012">Acyltransferase</keyword>
<evidence type="ECO:0000256" key="4">
    <source>
        <dbReference type="ARBA" id="ARBA00007242"/>
    </source>
</evidence>
<proteinExistence type="inferred from homology"/>
<evidence type="ECO:0000256" key="23">
    <source>
        <dbReference type="ARBA" id="ARBA00042008"/>
    </source>
</evidence>
<evidence type="ECO:0000256" key="15">
    <source>
        <dbReference type="ARBA" id="ARBA00023136"/>
    </source>
</evidence>
<feature type="chain" id="PRO_5032706976" description="Lipoamide acyltransferase component of branched-chain alpha-keto acid dehydrogenase complex, mitochondrial" evidence="28">
    <location>
        <begin position="23"/>
        <end position="1359"/>
    </location>
</feature>
<keyword evidence="7" id="KW-0808">Transferase</keyword>
<gene>
    <name evidence="32" type="primary">Mglur_1</name>
    <name evidence="32" type="ORF">G6Z76_0006877</name>
</gene>
<dbReference type="FunFam" id="3.40.50.2300:FF:000009">
    <property type="entry name" value="Glutamate receptor, metabotropic 4"/>
    <property type="match status" value="1"/>
</dbReference>
<dbReference type="InterPro" id="IPR003016">
    <property type="entry name" value="2-oxoA_DH_lipoyl-BS"/>
</dbReference>
<dbReference type="Pfam" id="PF01094">
    <property type="entry name" value="ANF_receptor"/>
    <property type="match status" value="1"/>
</dbReference>
<dbReference type="FunFam" id="4.10.320.10:FF:000002">
    <property type="entry name" value="Dihydrolipoamide acetyltransferase component of pyruvate dehydrogenase complex"/>
    <property type="match status" value="1"/>
</dbReference>
<evidence type="ECO:0000259" key="31">
    <source>
        <dbReference type="PROSITE" id="PS51826"/>
    </source>
</evidence>
<keyword evidence="14" id="KW-0496">Mitochondrion</keyword>
<evidence type="ECO:0000313" key="33">
    <source>
        <dbReference type="Proteomes" id="UP000669903"/>
    </source>
</evidence>
<evidence type="ECO:0000256" key="13">
    <source>
        <dbReference type="ARBA" id="ARBA00023040"/>
    </source>
</evidence>
<dbReference type="PROSITE" id="PS00980">
    <property type="entry name" value="G_PROTEIN_RECEP_F3_2"/>
    <property type="match status" value="1"/>
</dbReference>
<evidence type="ECO:0000256" key="16">
    <source>
        <dbReference type="ARBA" id="ARBA00023157"/>
    </source>
</evidence>
<feature type="non-terminal residue" evidence="32">
    <location>
        <position position="1"/>
    </location>
</feature>
<evidence type="ECO:0000256" key="12">
    <source>
        <dbReference type="ARBA" id="ARBA00022989"/>
    </source>
</evidence>
<evidence type="ECO:0000256" key="6">
    <source>
        <dbReference type="ARBA" id="ARBA00022475"/>
    </source>
</evidence>
<dbReference type="SUPFAM" id="SSF53822">
    <property type="entry name" value="Periplasmic binding protein-like I"/>
    <property type="match status" value="1"/>
</dbReference>
<dbReference type="Gene3D" id="3.30.559.10">
    <property type="entry name" value="Chloramphenicol acetyltransferase-like domain"/>
    <property type="match status" value="1"/>
</dbReference>
<dbReference type="InterPro" id="IPR023213">
    <property type="entry name" value="CAT-like_dom_sf"/>
</dbReference>
<keyword evidence="17" id="KW-0675">Receptor</keyword>
<keyword evidence="8 27" id="KW-0812">Transmembrane</keyword>
<dbReference type="CDD" id="cd15934">
    <property type="entry name" value="7tmC_mGluRs_group2_3"/>
    <property type="match status" value="1"/>
</dbReference>
<evidence type="ECO:0000256" key="14">
    <source>
        <dbReference type="ARBA" id="ARBA00023128"/>
    </source>
</evidence>
<feature type="domain" description="Lipoyl-binding" evidence="30">
    <location>
        <begin position="947"/>
        <end position="1022"/>
    </location>
</feature>
<dbReference type="EC" id="2.3.1.168" evidence="21"/>
<evidence type="ECO:0000256" key="8">
    <source>
        <dbReference type="ARBA" id="ARBA00022692"/>
    </source>
</evidence>
<organism evidence="32 33">
    <name type="scientific">Acromyrmex charruanus</name>
    <dbReference type="NCBI Taxonomy" id="2715315"/>
    <lineage>
        <taxon>Eukaryota</taxon>
        <taxon>Metazoa</taxon>
        <taxon>Ecdysozoa</taxon>
        <taxon>Arthropoda</taxon>
        <taxon>Hexapoda</taxon>
        <taxon>Insecta</taxon>
        <taxon>Pterygota</taxon>
        <taxon>Neoptera</taxon>
        <taxon>Endopterygota</taxon>
        <taxon>Hymenoptera</taxon>
        <taxon>Apocrita</taxon>
        <taxon>Aculeata</taxon>
        <taxon>Formicoidea</taxon>
        <taxon>Formicidae</taxon>
        <taxon>Myrmicinae</taxon>
        <taxon>Acromyrmex</taxon>
    </lineage>
</organism>
<dbReference type="InterPro" id="IPR028082">
    <property type="entry name" value="Peripla_BP_I"/>
</dbReference>
<evidence type="ECO:0000256" key="3">
    <source>
        <dbReference type="ARBA" id="ARBA00004651"/>
    </source>
</evidence>
<evidence type="ECO:0000256" key="5">
    <source>
        <dbReference type="ARBA" id="ARBA00007317"/>
    </source>
</evidence>
<keyword evidence="16" id="KW-1015">Disulfide bond</keyword>
<keyword evidence="33" id="KW-1185">Reference proteome</keyword>
<keyword evidence="18" id="KW-0325">Glycoprotein</keyword>
<comment type="subcellular location">
    <subcellularLocation>
        <location evidence="3">Cell membrane</location>
        <topology evidence="3">Multi-pass membrane protein</topology>
    </subcellularLocation>
    <subcellularLocation>
        <location evidence="2">Mitochondrion matrix</location>
    </subcellularLocation>
</comment>
<dbReference type="PROSITE" id="PS00189">
    <property type="entry name" value="LIPOYL"/>
    <property type="match status" value="1"/>
</dbReference>
<dbReference type="Gene3D" id="3.40.50.2300">
    <property type="match status" value="2"/>
</dbReference>
<dbReference type="PROSITE" id="PS50259">
    <property type="entry name" value="G_PROTEIN_RECEP_F3_4"/>
    <property type="match status" value="1"/>
</dbReference>
<dbReference type="SUPFAM" id="SSF52777">
    <property type="entry name" value="CoA-dependent acyltransferases"/>
    <property type="match status" value="1"/>
</dbReference>
<dbReference type="Gene3D" id="2.40.50.100">
    <property type="match status" value="1"/>
</dbReference>
<dbReference type="Pfam" id="PF07562">
    <property type="entry name" value="NCD3G"/>
    <property type="match status" value="1"/>
</dbReference>
<comment type="function">
    <text evidence="25">G-protein coupled receptor for glutamate. Ligand binding causes a conformation change that triggers signaling via guanine nucleotide-binding proteins (G proteins) and modulates the activity of down-stream effectors.</text>
</comment>
<dbReference type="PROSITE" id="PS00979">
    <property type="entry name" value="G_PROTEIN_RECEP_F3_1"/>
    <property type="match status" value="1"/>
</dbReference>
<keyword evidence="12 27" id="KW-1133">Transmembrane helix</keyword>
<dbReference type="PROSITE" id="PS00981">
    <property type="entry name" value="G_PROTEIN_RECEP_F3_3"/>
    <property type="match status" value="1"/>
</dbReference>
<dbReference type="PRINTS" id="PR00248">
    <property type="entry name" value="GPCRMGR"/>
</dbReference>
<dbReference type="Pfam" id="PF00003">
    <property type="entry name" value="7tm_3"/>
    <property type="match status" value="1"/>
</dbReference>
<dbReference type="InterPro" id="IPR004167">
    <property type="entry name" value="PSBD"/>
</dbReference>
<dbReference type="InterPro" id="IPR011500">
    <property type="entry name" value="GPCR_3_9-Cys_dom"/>
</dbReference>
<evidence type="ECO:0000256" key="27">
    <source>
        <dbReference type="SAM" id="Phobius"/>
    </source>
</evidence>
<keyword evidence="15 27" id="KW-0472">Membrane</keyword>
<dbReference type="PANTHER" id="PTHR24060">
    <property type="entry name" value="METABOTROPIC GLUTAMATE RECEPTOR"/>
    <property type="match status" value="1"/>
</dbReference>
<comment type="similarity">
    <text evidence="5">Belongs to the 2-oxoacid dehydrogenase family.</text>
</comment>
<dbReference type="InterPro" id="IPR050726">
    <property type="entry name" value="mGluR"/>
</dbReference>
<evidence type="ECO:0000259" key="30">
    <source>
        <dbReference type="PROSITE" id="PS50968"/>
    </source>
</evidence>
<dbReference type="InterPro" id="IPR036625">
    <property type="entry name" value="E3-bd_dom_sf"/>
</dbReference>
<keyword evidence="9 28" id="KW-0732">Signal</keyword>
<evidence type="ECO:0000256" key="19">
    <source>
        <dbReference type="ARBA" id="ARBA00023224"/>
    </source>
</evidence>
<feature type="non-terminal residue" evidence="32">
    <location>
        <position position="1359"/>
    </location>
</feature>
<dbReference type="PROSITE" id="PS50968">
    <property type="entry name" value="BIOTINYL_LIPOYL"/>
    <property type="match status" value="1"/>
</dbReference>
<evidence type="ECO:0000256" key="21">
    <source>
        <dbReference type="ARBA" id="ARBA00038880"/>
    </source>
</evidence>
<dbReference type="GO" id="GO:0043754">
    <property type="term" value="F:dihydrolipoamide branched chain acyltransferase activity"/>
    <property type="evidence" value="ECO:0007669"/>
    <property type="project" value="UniProtKB-EC"/>
</dbReference>
<evidence type="ECO:0000256" key="7">
    <source>
        <dbReference type="ARBA" id="ARBA00022679"/>
    </source>
</evidence>
<dbReference type="InterPro" id="IPR000337">
    <property type="entry name" value="GPCR_3"/>
</dbReference>
<dbReference type="SUPFAM" id="SSF51230">
    <property type="entry name" value="Single hybrid motif"/>
    <property type="match status" value="1"/>
</dbReference>
<protein>
    <recommendedName>
        <fullName evidence="22">Lipoamide acyltransferase component of branched-chain alpha-keto acid dehydrogenase complex, mitochondrial</fullName>
        <ecNumber evidence="21">2.3.1.168</ecNumber>
    </recommendedName>
    <alternativeName>
        <fullName evidence="23">Branched-chain alpha-keto acid dehydrogenase complex component E2</fullName>
    </alternativeName>
</protein>
<comment type="caution">
    <text evidence="32">The sequence shown here is derived from an EMBL/GenBank/DDBJ whole genome shotgun (WGS) entry which is preliminary data.</text>
</comment>
<evidence type="ECO:0000256" key="10">
    <source>
        <dbReference type="ARBA" id="ARBA00022823"/>
    </source>
</evidence>
<feature type="transmembrane region" description="Helical" evidence="27">
    <location>
        <begin position="822"/>
        <end position="841"/>
    </location>
</feature>
<dbReference type="SUPFAM" id="SSF47005">
    <property type="entry name" value="Peripheral subunit-binding domain of 2-oxo acid dehydrogenase complex"/>
    <property type="match status" value="1"/>
</dbReference>
<dbReference type="InterPro" id="IPR001828">
    <property type="entry name" value="ANF_lig-bd_rcpt"/>
</dbReference>
<evidence type="ECO:0000256" key="2">
    <source>
        <dbReference type="ARBA" id="ARBA00004305"/>
    </source>
</evidence>
<evidence type="ECO:0000313" key="32">
    <source>
        <dbReference type="EMBL" id="KAG5334866.1"/>
    </source>
</evidence>
<feature type="transmembrane region" description="Helical" evidence="27">
    <location>
        <begin position="666"/>
        <end position="685"/>
    </location>
</feature>
<dbReference type="Pfam" id="PF00198">
    <property type="entry name" value="2-oxoacid_dh"/>
    <property type="match status" value="1"/>
</dbReference>
<evidence type="ECO:0000256" key="25">
    <source>
        <dbReference type="ARBA" id="ARBA00054813"/>
    </source>
</evidence>
<dbReference type="Pfam" id="PF00364">
    <property type="entry name" value="Biotin_lipoyl"/>
    <property type="match status" value="1"/>
</dbReference>